<dbReference type="Proteomes" id="UP000225320">
    <property type="component" value="Unassembled WGS sequence"/>
</dbReference>
<comment type="caution">
    <text evidence="1">The sequence shown here is derived from an EMBL/GenBank/DDBJ whole genome shotgun (WGS) entry which is preliminary data.</text>
</comment>
<organism evidence="1 2">
    <name type="scientific">Bacillus toyonensis</name>
    <dbReference type="NCBI Taxonomy" id="155322"/>
    <lineage>
        <taxon>Bacteria</taxon>
        <taxon>Bacillati</taxon>
        <taxon>Bacillota</taxon>
        <taxon>Bacilli</taxon>
        <taxon>Bacillales</taxon>
        <taxon>Bacillaceae</taxon>
        <taxon>Bacillus</taxon>
        <taxon>Bacillus cereus group</taxon>
    </lineage>
</organism>
<gene>
    <name evidence="1" type="ORF">CON73_23885</name>
</gene>
<accession>A0A2B7VLR8</accession>
<reference evidence="1 2" key="1">
    <citation type="submission" date="2017-09" db="EMBL/GenBank/DDBJ databases">
        <title>Large-scale bioinformatics analysis of Bacillus genomes uncovers conserved roles of natural products in bacterial physiology.</title>
        <authorList>
            <consortium name="Agbiome Team Llc"/>
            <person name="Bleich R.M."/>
            <person name="Grubbs K.J."/>
            <person name="Santa Maria K.C."/>
            <person name="Allen S.E."/>
            <person name="Farag S."/>
            <person name="Shank E.A."/>
            <person name="Bowers A."/>
        </authorList>
    </citation>
    <scope>NUCLEOTIDE SEQUENCE [LARGE SCALE GENOMIC DNA]</scope>
    <source>
        <strain evidence="1 2">AFS094862</strain>
    </source>
</reference>
<name>A0A2B7VLR8_9BACI</name>
<sequence>MKFNNYVLTYTIIAPSGERYPSKEINMYTHSLEHAIQIIDNEIQRRLGSGYHSHISCIHTDEHSDYQLALF</sequence>
<dbReference type="AlphaFoldDB" id="A0A2B7VLR8"/>
<protein>
    <submittedName>
        <fullName evidence="1">Uncharacterized protein</fullName>
    </submittedName>
</protein>
<dbReference type="EMBL" id="NVOI01000098">
    <property type="protein sequence ID" value="PGG85317.1"/>
    <property type="molecule type" value="Genomic_DNA"/>
</dbReference>
<evidence type="ECO:0000313" key="2">
    <source>
        <dbReference type="Proteomes" id="UP000225320"/>
    </source>
</evidence>
<evidence type="ECO:0000313" key="1">
    <source>
        <dbReference type="EMBL" id="PGG85317.1"/>
    </source>
</evidence>
<proteinExistence type="predicted"/>